<dbReference type="SUPFAM" id="SSF81901">
    <property type="entry name" value="HCP-like"/>
    <property type="match status" value="1"/>
</dbReference>
<dbReference type="InterPro" id="IPR006597">
    <property type="entry name" value="Sel1-like"/>
</dbReference>
<dbReference type="PANTHER" id="PTHR43628">
    <property type="entry name" value="ACTIVATOR OF C KINASE PROTEIN 1-RELATED"/>
    <property type="match status" value="1"/>
</dbReference>
<organism evidence="1 2">
    <name type="scientific">Saccharophagus degradans</name>
    <dbReference type="NCBI Taxonomy" id="86304"/>
    <lineage>
        <taxon>Bacteria</taxon>
        <taxon>Pseudomonadati</taxon>
        <taxon>Pseudomonadota</taxon>
        <taxon>Gammaproteobacteria</taxon>
        <taxon>Cellvibrionales</taxon>
        <taxon>Cellvibrionaceae</taxon>
        <taxon>Saccharophagus</taxon>
    </lineage>
</organism>
<dbReference type="AlphaFoldDB" id="A0AAW7X7B5"/>
<dbReference type="SMART" id="SM00671">
    <property type="entry name" value="SEL1"/>
    <property type="match status" value="3"/>
</dbReference>
<dbReference type="Proteomes" id="UP001169760">
    <property type="component" value="Unassembled WGS sequence"/>
</dbReference>
<dbReference type="Gene3D" id="1.25.40.10">
    <property type="entry name" value="Tetratricopeptide repeat domain"/>
    <property type="match status" value="1"/>
</dbReference>
<comment type="caution">
    <text evidence="1">The sequence shown here is derived from an EMBL/GenBank/DDBJ whole genome shotgun (WGS) entry which is preliminary data.</text>
</comment>
<dbReference type="InterPro" id="IPR052945">
    <property type="entry name" value="Mitotic_Regulator"/>
</dbReference>
<dbReference type="PROSITE" id="PS51257">
    <property type="entry name" value="PROKAR_LIPOPROTEIN"/>
    <property type="match status" value="1"/>
</dbReference>
<sequence>MKIRAKRRLYHIARRFYLITTFVILSSCSNTTNDLARNQAVENAFFAQQYNEVVQLLTPDSNNLSPNSKYFLAKSLIALKKVDTPSQPIKLLNEAAKEGLSEAAWELARIYDEGLLGNKDTLKALDWYRYHANLTSNIKQEPQFFSPTGEKITSLKMIEMLSSNARSGDQDAQIQLAKLYGEGTLVDLNLHTSLQWYLMAANEGNSHGALMTGYYYCRGLGVDRNLTTANKWLHKFDENLTCE</sequence>
<evidence type="ECO:0000313" key="1">
    <source>
        <dbReference type="EMBL" id="MDO6422284.1"/>
    </source>
</evidence>
<gene>
    <name evidence="1" type="ORF">Q4521_07345</name>
</gene>
<name>A0AAW7X7B5_9GAMM</name>
<dbReference type="RefSeq" id="WP_303492199.1">
    <property type="nucleotide sequence ID" value="NZ_JAUOPB010000004.1"/>
</dbReference>
<dbReference type="PANTHER" id="PTHR43628:SF1">
    <property type="entry name" value="CHITIN SYNTHASE REGULATORY FACTOR 2-RELATED"/>
    <property type="match status" value="1"/>
</dbReference>
<reference evidence="1" key="1">
    <citation type="submission" date="2023-07" db="EMBL/GenBank/DDBJ databases">
        <title>Genome content predicts the carbon catabolic preferences of heterotrophic bacteria.</title>
        <authorList>
            <person name="Gralka M."/>
        </authorList>
    </citation>
    <scope>NUCLEOTIDE SEQUENCE</scope>
    <source>
        <strain evidence="1">I3M17_2</strain>
    </source>
</reference>
<protein>
    <submittedName>
        <fullName evidence="1">Tetratricopeptide repeat protein</fullName>
    </submittedName>
</protein>
<dbReference type="EMBL" id="JAUOPB010000004">
    <property type="protein sequence ID" value="MDO6422284.1"/>
    <property type="molecule type" value="Genomic_DNA"/>
</dbReference>
<evidence type="ECO:0000313" key="2">
    <source>
        <dbReference type="Proteomes" id="UP001169760"/>
    </source>
</evidence>
<dbReference type="InterPro" id="IPR011990">
    <property type="entry name" value="TPR-like_helical_dom_sf"/>
</dbReference>
<proteinExistence type="predicted"/>
<accession>A0AAW7X7B5</accession>
<dbReference type="Pfam" id="PF08238">
    <property type="entry name" value="Sel1"/>
    <property type="match status" value="3"/>
</dbReference>